<proteinExistence type="predicted"/>
<name>E8QZI8_ISOPI</name>
<dbReference type="Proteomes" id="UP000008631">
    <property type="component" value="Chromosome"/>
</dbReference>
<dbReference type="Pfam" id="PF07676">
    <property type="entry name" value="PD40"/>
    <property type="match status" value="1"/>
</dbReference>
<dbReference type="eggNOG" id="COG0823">
    <property type="taxonomic scope" value="Bacteria"/>
</dbReference>
<accession>E8QZI8</accession>
<sequence>MPTTSPFPGTCASWAQSVFETTSRAMRWIVVVGLVLGGIGGGTVTSLASDRDRVAWSPDGRWIAYVMANRSAADLFPADWWALDISQRLEPADAARPISWTLWATEWETGRSVALARSAGPLGAPVWRPDGGALAYVQLDPASNNPALPRQRTLWLQTAPNRRVPLDRRPHPPEWDRLGVEPVAAPAFSRNGRKLAYEVYDPQTGPGVVVARLTAERLEPLQTLPGVGRPVWSGRDDSLACFALESHGRLAPVAELVVFDPDFNLTARSSGVLTASTPVWTNNGQLVYAAIVPAPTKLKPMALTILKEGRSEVWFKPPEPRRVGFRDAARSNDQAAEFRPDRDPDPPTLLFDLAPDGEHVFVTVRLRDHPSEVSHSLPRTGEIRNRFPPLDHAGRIAGLSVAPTGDALAVRYGCDALATPPLVLTSNITDKRPLAPDGSAAREWLARFAALARAIQRDDWPALGSSETNHQHENSSSSASSRWSLVPLPDEVPANDPNLLRLRRLAQLGRDLQSQAVARNAGDHTRPALNDPARLRRLEPELDLVLSGLVGEFEQTRAAIQHALSQPRCARDRDRLLLLDLQCRLRDDPETTRAGLRAWLDRPAPPRRMERLLDGPPALFDDTPEMAARSWAERLLGLLEQPRERPAEVEPPPLNHLNEFFELNRGPLEFDQGIWMRPRADFLVRLAWNRPKAPDLLPLPPPLPPW</sequence>
<dbReference type="InterPro" id="IPR011659">
    <property type="entry name" value="WD40"/>
</dbReference>
<organism evidence="2 3">
    <name type="scientific">Isosphaera pallida (strain ATCC 43644 / DSM 9630 / IS1B)</name>
    <dbReference type="NCBI Taxonomy" id="575540"/>
    <lineage>
        <taxon>Bacteria</taxon>
        <taxon>Pseudomonadati</taxon>
        <taxon>Planctomycetota</taxon>
        <taxon>Planctomycetia</taxon>
        <taxon>Isosphaerales</taxon>
        <taxon>Isosphaeraceae</taxon>
        <taxon>Isosphaera</taxon>
    </lineage>
</organism>
<dbReference type="HOGENOM" id="CLU_416122_0_0_0"/>
<feature type="region of interest" description="Disordered" evidence="1">
    <location>
        <begin position="324"/>
        <end position="347"/>
    </location>
</feature>
<feature type="region of interest" description="Disordered" evidence="1">
    <location>
        <begin position="462"/>
        <end position="483"/>
    </location>
</feature>
<reference key="1">
    <citation type="submission" date="2010-11" db="EMBL/GenBank/DDBJ databases">
        <title>The complete sequence of chromosome of Isophaera pallida ATCC 43644.</title>
        <authorList>
            <consortium name="US DOE Joint Genome Institute (JGI-PGF)"/>
            <person name="Lucas S."/>
            <person name="Copeland A."/>
            <person name="Lapidus A."/>
            <person name="Bruce D."/>
            <person name="Goodwin L."/>
            <person name="Pitluck S."/>
            <person name="Kyrpides N."/>
            <person name="Mavromatis K."/>
            <person name="Pagani I."/>
            <person name="Ivanova N."/>
            <person name="Saunders E."/>
            <person name="Brettin T."/>
            <person name="Detter J.C."/>
            <person name="Han C."/>
            <person name="Tapia R."/>
            <person name="Land M."/>
            <person name="Hauser L."/>
            <person name="Markowitz V."/>
            <person name="Cheng J.-F."/>
            <person name="Hugenholtz P."/>
            <person name="Woyke T."/>
            <person name="Wu D."/>
            <person name="Eisen J.A."/>
        </authorList>
    </citation>
    <scope>NUCLEOTIDE SEQUENCE</scope>
    <source>
        <strain>ATCC 43644</strain>
    </source>
</reference>
<dbReference type="AlphaFoldDB" id="E8QZI8"/>
<evidence type="ECO:0008006" key="4">
    <source>
        <dbReference type="Google" id="ProtNLM"/>
    </source>
</evidence>
<dbReference type="Gene3D" id="2.120.10.30">
    <property type="entry name" value="TolB, C-terminal domain"/>
    <property type="match status" value="1"/>
</dbReference>
<reference evidence="2 3" key="2">
    <citation type="journal article" date="2011" name="Stand. Genomic Sci.">
        <title>Complete genome sequence of Isosphaera pallida type strain (IS1B).</title>
        <authorList>
            <consortium name="US DOE Joint Genome Institute (JGI-PGF)"/>
            <person name="Goker M."/>
            <person name="Cleland D."/>
            <person name="Saunders E."/>
            <person name="Lapidus A."/>
            <person name="Nolan M."/>
            <person name="Lucas S."/>
            <person name="Hammon N."/>
            <person name="Deshpande S."/>
            <person name="Cheng J.F."/>
            <person name="Tapia R."/>
            <person name="Han C."/>
            <person name="Goodwin L."/>
            <person name="Pitluck S."/>
            <person name="Liolios K."/>
            <person name="Pagani I."/>
            <person name="Ivanova N."/>
            <person name="Mavromatis K."/>
            <person name="Pati A."/>
            <person name="Chen A."/>
            <person name="Palaniappan K."/>
            <person name="Land M."/>
            <person name="Hauser L."/>
            <person name="Chang Y.J."/>
            <person name="Jeffries C.D."/>
            <person name="Detter J.C."/>
            <person name="Beck B."/>
            <person name="Woyke T."/>
            <person name="Bristow J."/>
            <person name="Eisen J.A."/>
            <person name="Markowitz V."/>
            <person name="Hugenholtz P."/>
            <person name="Kyrpides N.C."/>
            <person name="Klenk H.P."/>
        </authorList>
    </citation>
    <scope>NUCLEOTIDE SEQUENCE [LARGE SCALE GENOMIC DNA]</scope>
    <source>
        <strain evidence="3">ATCC 43644 / DSM 9630 / IS1B</strain>
    </source>
</reference>
<dbReference type="STRING" id="575540.Isop_0522"/>
<evidence type="ECO:0000313" key="2">
    <source>
        <dbReference type="EMBL" id="ADV61115.1"/>
    </source>
</evidence>
<protein>
    <recommendedName>
        <fullName evidence="4">WD40-like beta Propeller containing protein</fullName>
    </recommendedName>
</protein>
<dbReference type="RefSeq" id="WP_013563404.1">
    <property type="nucleotide sequence ID" value="NC_014962.1"/>
</dbReference>
<keyword evidence="3" id="KW-1185">Reference proteome</keyword>
<dbReference type="SUPFAM" id="SSF82171">
    <property type="entry name" value="DPP6 N-terminal domain-like"/>
    <property type="match status" value="1"/>
</dbReference>
<dbReference type="KEGG" id="ipa:Isop_0522"/>
<dbReference type="InParanoid" id="E8QZI8"/>
<dbReference type="InterPro" id="IPR011042">
    <property type="entry name" value="6-blade_b-propeller_TolB-like"/>
</dbReference>
<evidence type="ECO:0000256" key="1">
    <source>
        <dbReference type="SAM" id="MobiDB-lite"/>
    </source>
</evidence>
<dbReference type="EMBL" id="CP002353">
    <property type="protein sequence ID" value="ADV61115.1"/>
    <property type="molecule type" value="Genomic_DNA"/>
</dbReference>
<evidence type="ECO:0000313" key="3">
    <source>
        <dbReference type="Proteomes" id="UP000008631"/>
    </source>
</evidence>
<gene>
    <name evidence="2" type="ordered locus">Isop_0522</name>
</gene>
<feature type="compositionally biased region" description="Basic and acidic residues" evidence="1">
    <location>
        <begin position="324"/>
        <end position="345"/>
    </location>
</feature>